<evidence type="ECO:0000313" key="3">
    <source>
        <dbReference type="Proteomes" id="UP000015104"/>
    </source>
</evidence>
<keyword evidence="3" id="KW-1185">Reference proteome</keyword>
<proteinExistence type="predicted"/>
<feature type="chain" id="PRO_5004580678" evidence="1">
    <location>
        <begin position="27"/>
        <end position="222"/>
    </location>
</feature>
<name>T1JV81_TETUR</name>
<reference evidence="3" key="1">
    <citation type="submission" date="2011-08" db="EMBL/GenBank/DDBJ databases">
        <authorList>
            <person name="Rombauts S."/>
        </authorList>
    </citation>
    <scope>NUCLEOTIDE SEQUENCE</scope>
    <source>
        <strain evidence="3">London</strain>
    </source>
</reference>
<evidence type="ECO:0000313" key="2">
    <source>
        <dbReference type="EnsemblMetazoa" id="tetur02g03650.1"/>
    </source>
</evidence>
<dbReference type="HOGENOM" id="CLU_1246778_0_0_1"/>
<sequence length="222" mass="25552">MIFNMLRVSEITLFLWSFLYFNQCDGQPRITQSEANQVLNAFTNGGGLGVMRTVLDAVRRLESESTAKQSRLKNVFRRRLNYASYDLDSMDLEHEMIDETEQMMSTILYQLYDEWDTIIEPMREAFNLDDLARQNPKLFMYSPNSNSDPTASIQSNGPANETIMNIINGLSSVPKVFTTANNLLDRATHSLESGNLNYIDRNKLQDKVIEKLTKISNTYNFF</sequence>
<dbReference type="EnsemblMetazoa" id="tetur02g03650.1">
    <property type="protein sequence ID" value="tetur02g03650.1"/>
    <property type="gene ID" value="tetur02g03650"/>
</dbReference>
<feature type="signal peptide" evidence="1">
    <location>
        <begin position="1"/>
        <end position="26"/>
    </location>
</feature>
<evidence type="ECO:0000256" key="1">
    <source>
        <dbReference type="SAM" id="SignalP"/>
    </source>
</evidence>
<dbReference type="EMBL" id="CAEY01000792">
    <property type="status" value="NOT_ANNOTATED_CDS"/>
    <property type="molecule type" value="Genomic_DNA"/>
</dbReference>
<keyword evidence="1" id="KW-0732">Signal</keyword>
<protein>
    <submittedName>
        <fullName evidence="2">Uncharacterized protein</fullName>
    </submittedName>
</protein>
<dbReference type="Proteomes" id="UP000015104">
    <property type="component" value="Unassembled WGS sequence"/>
</dbReference>
<organism evidence="2 3">
    <name type="scientific">Tetranychus urticae</name>
    <name type="common">Two-spotted spider mite</name>
    <dbReference type="NCBI Taxonomy" id="32264"/>
    <lineage>
        <taxon>Eukaryota</taxon>
        <taxon>Metazoa</taxon>
        <taxon>Ecdysozoa</taxon>
        <taxon>Arthropoda</taxon>
        <taxon>Chelicerata</taxon>
        <taxon>Arachnida</taxon>
        <taxon>Acari</taxon>
        <taxon>Acariformes</taxon>
        <taxon>Trombidiformes</taxon>
        <taxon>Prostigmata</taxon>
        <taxon>Eleutherengona</taxon>
        <taxon>Raphignathae</taxon>
        <taxon>Tetranychoidea</taxon>
        <taxon>Tetranychidae</taxon>
        <taxon>Tetranychus</taxon>
    </lineage>
</organism>
<reference evidence="2" key="2">
    <citation type="submission" date="2015-06" db="UniProtKB">
        <authorList>
            <consortium name="EnsemblMetazoa"/>
        </authorList>
    </citation>
    <scope>IDENTIFICATION</scope>
</reference>
<accession>T1JV81</accession>
<dbReference type="AlphaFoldDB" id="T1JV81"/>